<dbReference type="PANTHER" id="PTHR35795">
    <property type="entry name" value="SLR1885 PROTEIN"/>
    <property type="match status" value="1"/>
</dbReference>
<dbReference type="GO" id="GO:0016787">
    <property type="term" value="F:hydrolase activity"/>
    <property type="evidence" value="ECO:0007669"/>
    <property type="project" value="UniProtKB-KW"/>
</dbReference>
<keyword evidence="4" id="KW-1185">Reference proteome</keyword>
<keyword evidence="1" id="KW-0378">Hydrolase</keyword>
<dbReference type="KEGG" id="mefw:F1737_05710"/>
<dbReference type="InterPro" id="IPR006674">
    <property type="entry name" value="HD_domain"/>
</dbReference>
<gene>
    <name evidence="3" type="ORF">F1737_05710</name>
</gene>
<evidence type="ECO:0000313" key="4">
    <source>
        <dbReference type="Proteomes" id="UP001301797"/>
    </source>
</evidence>
<dbReference type="Proteomes" id="UP001301797">
    <property type="component" value="Chromosome"/>
</dbReference>
<sequence length="393" mass="45310">MILNENEIINDCKGYVNSFEKLYSPFATRDADAIRRHNLKKPDIRTNFSRDSDRIIHSRAFARYIDKTQVFYLVKNDHITHRSLHVQLVSKIARTIGRALHLNEDLIEAISAGHDIGHPPYGHTGEEFLSDLCLKNSAGKFRHSVQSIQFLEKIENTDLSIQVLDGIVCHNGEKYDTHISPQKCGSWKEFDERVIKIRDKEEDIHPMTPEGCVVRFADTVAYIGRDIQDAKEVGLIQKDHQLPESVSKILGNENRDIVNMLIMDLISNSDMEESCSVSYSEDVSAALNELKEYNYEKIYNNPVLTSQKNKIKNMYECLFSEYLKDLEYENKKSKIYTDFLNNHWNTGINSGYAESSEPPEIVRDFIAGMTDNYFESRFYETVIPSKVEGRFGR</sequence>
<dbReference type="Pfam" id="PF13286">
    <property type="entry name" value="HD_assoc"/>
    <property type="match status" value="1"/>
</dbReference>
<feature type="domain" description="HD" evidence="2">
    <location>
        <begin position="82"/>
        <end position="223"/>
    </location>
</feature>
<dbReference type="SMART" id="SM00471">
    <property type="entry name" value="HDc"/>
    <property type="match status" value="1"/>
</dbReference>
<name>A0AA97FB93_9EURY</name>
<dbReference type="Gene3D" id="1.10.3210.10">
    <property type="entry name" value="Hypothetical protein af1432"/>
    <property type="match status" value="1"/>
</dbReference>
<evidence type="ECO:0000256" key="1">
    <source>
        <dbReference type="ARBA" id="ARBA00022801"/>
    </source>
</evidence>
<dbReference type="EMBL" id="CP043875">
    <property type="protein sequence ID" value="WOF16240.1"/>
    <property type="molecule type" value="Genomic_DNA"/>
</dbReference>
<protein>
    <submittedName>
        <fullName evidence="3">HD domain-containing protein</fullName>
    </submittedName>
</protein>
<dbReference type="AlphaFoldDB" id="A0AA97FB93"/>
<proteinExistence type="predicted"/>
<reference evidence="3 4" key="1">
    <citation type="submission" date="2019-09" db="EMBL/GenBank/DDBJ databases">
        <title>The complete genome of Methanoplanus sp. FWC-SCC4.</title>
        <authorList>
            <person name="Chen S.-C."/>
            <person name="Zhou Y.-Z."/>
            <person name="Lai M.-C."/>
        </authorList>
    </citation>
    <scope>NUCLEOTIDE SEQUENCE [LARGE SCALE GENOMIC DNA]</scope>
    <source>
        <strain evidence="3 4">FWC-SCC4</strain>
    </source>
</reference>
<dbReference type="Pfam" id="PF01966">
    <property type="entry name" value="HD"/>
    <property type="match status" value="1"/>
</dbReference>
<dbReference type="PROSITE" id="PS51831">
    <property type="entry name" value="HD"/>
    <property type="match status" value="1"/>
</dbReference>
<dbReference type="InterPro" id="IPR003607">
    <property type="entry name" value="HD/PDEase_dom"/>
</dbReference>
<organism evidence="3 4">
    <name type="scientific">Methanochimaera problematica</name>
    <dbReference type="NCBI Taxonomy" id="2609417"/>
    <lineage>
        <taxon>Archaea</taxon>
        <taxon>Methanobacteriati</taxon>
        <taxon>Methanobacteriota</taxon>
        <taxon>Stenosarchaea group</taxon>
        <taxon>Methanomicrobia</taxon>
        <taxon>Methanomicrobiales</taxon>
        <taxon>Methanomicrobiaceae</taxon>
        <taxon>Methanochimaera</taxon>
    </lineage>
</organism>
<dbReference type="SUPFAM" id="SSF109604">
    <property type="entry name" value="HD-domain/PDEase-like"/>
    <property type="match status" value="1"/>
</dbReference>
<dbReference type="CDD" id="cd00077">
    <property type="entry name" value="HDc"/>
    <property type="match status" value="1"/>
</dbReference>
<dbReference type="PANTHER" id="PTHR35795:SF1">
    <property type="entry name" value="BIS(5'-NUCLEOSYL)-TETRAPHOSPHATASE, SYMMETRICAL"/>
    <property type="match status" value="1"/>
</dbReference>
<dbReference type="InterPro" id="IPR026875">
    <property type="entry name" value="PHydrolase_assoc_dom"/>
</dbReference>
<evidence type="ECO:0000259" key="2">
    <source>
        <dbReference type="PROSITE" id="PS51831"/>
    </source>
</evidence>
<accession>A0AA97FB93</accession>
<dbReference type="InterPro" id="IPR051094">
    <property type="entry name" value="Diverse_Catalytic_Enzymes"/>
</dbReference>
<evidence type="ECO:0000313" key="3">
    <source>
        <dbReference type="EMBL" id="WOF16240.1"/>
    </source>
</evidence>